<proteinExistence type="predicted"/>
<keyword evidence="2" id="KW-1119">Modulation of host cell apoptosis by virus</keyword>
<dbReference type="InterPro" id="IPR002475">
    <property type="entry name" value="Bcl2-like"/>
</dbReference>
<evidence type="ECO:0000256" key="3">
    <source>
        <dbReference type="SAM" id="Phobius"/>
    </source>
</evidence>
<evidence type="ECO:0000256" key="1">
    <source>
        <dbReference type="ARBA" id="ARBA00023189"/>
    </source>
</evidence>
<reference evidence="5 6" key="1">
    <citation type="journal article" date="2016" name="J. Virol.">
        <title>Concurrence of Iridovirus, Polyomavirus, and a Unique Member of a New Group of Fish Papillomaviruses in Lymphocystis Disease-Affected Gilthead Sea Bream.</title>
        <authorList>
            <person name="Lopez-Bueno A."/>
            <person name="Mavian C."/>
            <person name="Labella A.M."/>
            <person name="Castro D."/>
            <person name="Borrego J.J."/>
            <person name="Alcami A."/>
            <person name="Alejo A."/>
        </authorList>
    </citation>
    <scope>NUCLEOTIDE SEQUENCE [LARGE SCALE GENOMIC DNA]</scope>
    <source>
        <strain evidence="5">SA9</strain>
    </source>
</reference>
<dbReference type="EMBL" id="KX643370">
    <property type="protein sequence ID" value="AOC55101.1"/>
    <property type="molecule type" value="Genomic_DNA"/>
</dbReference>
<dbReference type="GO" id="GO:0033668">
    <property type="term" value="P:symbiont-mediated suppression of host apoptosis"/>
    <property type="evidence" value="ECO:0007669"/>
    <property type="project" value="UniProtKB-KW"/>
</dbReference>
<evidence type="ECO:0000256" key="2">
    <source>
        <dbReference type="ARBA" id="ARBA00023323"/>
    </source>
</evidence>
<dbReference type="SUPFAM" id="SSF56854">
    <property type="entry name" value="Bcl-2 inhibitors of programmed cell death"/>
    <property type="match status" value="1"/>
</dbReference>
<feature type="transmembrane region" description="Helical" evidence="3">
    <location>
        <begin position="151"/>
        <end position="176"/>
    </location>
</feature>
<keyword evidence="6" id="KW-1185">Reference proteome</keyword>
<accession>A0A1B2RVS4</accession>
<dbReference type="Gene3D" id="1.10.437.10">
    <property type="entry name" value="Blc2-like"/>
    <property type="match status" value="1"/>
</dbReference>
<keyword evidence="2" id="KW-0945">Host-virus interaction</keyword>
<dbReference type="SMART" id="SM00337">
    <property type="entry name" value="BCL"/>
    <property type="match status" value="1"/>
</dbReference>
<keyword evidence="3" id="KW-1133">Transmembrane helix</keyword>
<evidence type="ECO:0000313" key="6">
    <source>
        <dbReference type="Proteomes" id="UP000149121"/>
    </source>
</evidence>
<gene>
    <name evidence="5" type="ORF">LCDVSa017R</name>
</gene>
<dbReference type="Pfam" id="PF00452">
    <property type="entry name" value="Bcl-2"/>
    <property type="match status" value="1"/>
</dbReference>
<dbReference type="Proteomes" id="UP000149121">
    <property type="component" value="Segment"/>
</dbReference>
<dbReference type="PROSITE" id="PS50062">
    <property type="entry name" value="BCL2_FAMILY"/>
    <property type="match status" value="1"/>
</dbReference>
<evidence type="ECO:0000259" key="4">
    <source>
        <dbReference type="SMART" id="SM00337"/>
    </source>
</evidence>
<dbReference type="InterPro" id="IPR036834">
    <property type="entry name" value="Bcl-2-like_sf"/>
</dbReference>
<dbReference type="InterPro" id="IPR046371">
    <property type="entry name" value="Bcl-2_BH1-3"/>
</dbReference>
<organism evidence="5 6">
    <name type="scientific">Lymphocystis disease virus 3</name>
    <dbReference type="NCBI Taxonomy" id="2560566"/>
    <lineage>
        <taxon>Viruses</taxon>
        <taxon>Varidnaviria</taxon>
        <taxon>Bamfordvirae</taxon>
        <taxon>Nucleocytoviricota</taxon>
        <taxon>Megaviricetes</taxon>
        <taxon>Pimascovirales</taxon>
        <taxon>Pimascovirales incertae sedis</taxon>
        <taxon>Iridoviridae</taxon>
        <taxon>Alphairidovirinae</taxon>
        <taxon>Lymphocystivirus</taxon>
        <taxon>Lymphocystivirus sparus1</taxon>
    </lineage>
</organism>
<dbReference type="KEGG" id="vg:30902593"/>
<feature type="domain" description="Bcl-2 Bcl-2 homology region 1-3" evidence="4">
    <location>
        <begin position="44"/>
        <end position="142"/>
    </location>
</feature>
<protein>
    <recommendedName>
        <fullName evidence="4">Bcl-2 Bcl-2 homology region 1-3 domain-containing protein</fullName>
    </recommendedName>
</protein>
<evidence type="ECO:0000313" key="5">
    <source>
        <dbReference type="EMBL" id="AOC55101.1"/>
    </source>
</evidence>
<name>A0A1B2RVS4_9VIRU</name>
<keyword evidence="3" id="KW-0472">Membrane</keyword>
<keyword evidence="3" id="KW-0812">Transmembrane</keyword>
<keyword evidence="1" id="KW-1081">Inhibition of host apoptosis by viral BCL2-like protein</keyword>
<sequence length="179" mass="21099">MTMSFSVYVDERQRQFVNRYLESETSQIFHRFFRNRFLFCNIEKAALKDLNSFVRNDRSYQRVLKKLPFENKKDVRFICAVADDIFSDDEVNWGKILGLISFSELMTQNLKIKKDRSKAFKRIVFSYLSLHQKDWMAERCGEPYILQPGELFLAIKTIGACVLICTGIGALLSLWIRKE</sequence>